<reference evidence="1" key="1">
    <citation type="submission" date="2016-07" db="EMBL/GenBank/DDBJ databases">
        <authorList>
            <person name="Bretaudeau A."/>
        </authorList>
    </citation>
    <scope>NUCLEOTIDE SEQUENCE</scope>
    <source>
        <strain evidence="1">Rice</strain>
        <tissue evidence="1">Whole body</tissue>
    </source>
</reference>
<proteinExistence type="predicted"/>
<accession>A0A2H1VEL2</accession>
<sequence>MEPMRDLSKLDTAGAPVNPLGSPQLRIRTETPWSLLLFYVYGRKSTTHFSHHGLGEREYQTLMKFVSCSIVSCRCRTTPVGVVNVVLPIIIERCFGYDSNSNLGTIGGFTGALARKATNFVDSTNELSKYLFKFNYETTASKPSISLINRFNQYYNC</sequence>
<organism evidence="1">
    <name type="scientific">Spodoptera frugiperda</name>
    <name type="common">Fall armyworm</name>
    <dbReference type="NCBI Taxonomy" id="7108"/>
    <lineage>
        <taxon>Eukaryota</taxon>
        <taxon>Metazoa</taxon>
        <taxon>Ecdysozoa</taxon>
        <taxon>Arthropoda</taxon>
        <taxon>Hexapoda</taxon>
        <taxon>Insecta</taxon>
        <taxon>Pterygota</taxon>
        <taxon>Neoptera</taxon>
        <taxon>Endopterygota</taxon>
        <taxon>Lepidoptera</taxon>
        <taxon>Glossata</taxon>
        <taxon>Ditrysia</taxon>
        <taxon>Noctuoidea</taxon>
        <taxon>Noctuidae</taxon>
        <taxon>Amphipyrinae</taxon>
        <taxon>Spodoptera</taxon>
    </lineage>
</organism>
<gene>
    <name evidence="1" type="ORF">SFRICE_034321</name>
</gene>
<evidence type="ECO:0000313" key="1">
    <source>
        <dbReference type="EMBL" id="SOQ39211.1"/>
    </source>
</evidence>
<name>A0A2H1VEL2_SPOFR</name>
<dbReference type="AlphaFoldDB" id="A0A2H1VEL2"/>
<protein>
    <submittedName>
        <fullName evidence="1">SFRICE_034321</fullName>
    </submittedName>
</protein>
<dbReference type="EMBL" id="ODYU01002119">
    <property type="protein sequence ID" value="SOQ39211.1"/>
    <property type="molecule type" value="Genomic_DNA"/>
</dbReference>